<dbReference type="AlphaFoldDB" id="A0A7C3WTC4"/>
<accession>A0A7C3WTC4</accession>
<feature type="binding site" evidence="5 7">
    <location>
        <position position="313"/>
    </location>
    <ligand>
        <name>substrate</name>
    </ligand>
</feature>
<dbReference type="SUPFAM" id="SSF50621">
    <property type="entry name" value="Alanine racemase C-terminal domain-like"/>
    <property type="match status" value="1"/>
</dbReference>
<comment type="similarity">
    <text evidence="5">Belongs to the alanine racemase family.</text>
</comment>
<dbReference type="PRINTS" id="PR00992">
    <property type="entry name" value="ALARACEMASE"/>
</dbReference>
<dbReference type="NCBIfam" id="TIGR00492">
    <property type="entry name" value="alr"/>
    <property type="match status" value="1"/>
</dbReference>
<proteinExistence type="inferred from homology"/>
<evidence type="ECO:0000256" key="7">
    <source>
        <dbReference type="PIRSR" id="PIRSR600821-52"/>
    </source>
</evidence>
<comment type="cofactor">
    <cofactor evidence="2 5 6">
        <name>pyridoxal 5'-phosphate</name>
        <dbReference type="ChEBI" id="CHEBI:597326"/>
    </cofactor>
</comment>
<dbReference type="InterPro" id="IPR020622">
    <property type="entry name" value="Ala_racemase_pyridoxalP-BS"/>
</dbReference>
<dbReference type="InterPro" id="IPR029066">
    <property type="entry name" value="PLP-binding_barrel"/>
</dbReference>
<dbReference type="Pfam" id="PF00842">
    <property type="entry name" value="Ala_racemase_C"/>
    <property type="match status" value="1"/>
</dbReference>
<dbReference type="SUPFAM" id="SSF51419">
    <property type="entry name" value="PLP-binding barrel"/>
    <property type="match status" value="1"/>
</dbReference>
<dbReference type="SMART" id="SM01005">
    <property type="entry name" value="Ala_racemase_C"/>
    <property type="match status" value="1"/>
</dbReference>
<dbReference type="EC" id="5.1.1.1" evidence="5"/>
<feature type="binding site" evidence="5 7">
    <location>
        <position position="136"/>
    </location>
    <ligand>
        <name>substrate</name>
    </ligand>
</feature>
<organism evidence="9">
    <name type="scientific">Desulfobacca acetoxidans</name>
    <dbReference type="NCBI Taxonomy" id="60893"/>
    <lineage>
        <taxon>Bacteria</taxon>
        <taxon>Pseudomonadati</taxon>
        <taxon>Thermodesulfobacteriota</taxon>
        <taxon>Desulfobaccia</taxon>
        <taxon>Desulfobaccales</taxon>
        <taxon>Desulfobaccaceae</taxon>
        <taxon>Desulfobacca</taxon>
    </lineage>
</organism>
<evidence type="ECO:0000256" key="5">
    <source>
        <dbReference type="HAMAP-Rule" id="MF_01201"/>
    </source>
</evidence>
<name>A0A7C3WTC4_9BACT</name>
<evidence type="ECO:0000313" key="9">
    <source>
        <dbReference type="EMBL" id="HGB14797.1"/>
    </source>
</evidence>
<dbReference type="PROSITE" id="PS00395">
    <property type="entry name" value="ALANINE_RACEMASE"/>
    <property type="match status" value="1"/>
</dbReference>
<comment type="function">
    <text evidence="5">Catalyzes the interconversion of L-alanine and D-alanine. May also act on other amino acids.</text>
</comment>
<keyword evidence="3 5" id="KW-0663">Pyridoxal phosphate</keyword>
<dbReference type="GO" id="GO:0030170">
    <property type="term" value="F:pyridoxal phosphate binding"/>
    <property type="evidence" value="ECO:0007669"/>
    <property type="project" value="UniProtKB-UniRule"/>
</dbReference>
<evidence type="ECO:0000256" key="1">
    <source>
        <dbReference type="ARBA" id="ARBA00000316"/>
    </source>
</evidence>
<feature type="active site" description="Proton acceptor; specific for D-alanine" evidence="5">
    <location>
        <position position="38"/>
    </location>
</feature>
<dbReference type="FunFam" id="3.20.20.10:FF:000002">
    <property type="entry name" value="Alanine racemase"/>
    <property type="match status" value="1"/>
</dbReference>
<evidence type="ECO:0000256" key="3">
    <source>
        <dbReference type="ARBA" id="ARBA00022898"/>
    </source>
</evidence>
<dbReference type="InterPro" id="IPR000821">
    <property type="entry name" value="Ala_racemase"/>
</dbReference>
<dbReference type="PANTHER" id="PTHR30511:SF0">
    <property type="entry name" value="ALANINE RACEMASE, CATABOLIC-RELATED"/>
    <property type="match status" value="1"/>
</dbReference>
<dbReference type="InterPro" id="IPR001608">
    <property type="entry name" value="Ala_racemase_N"/>
</dbReference>
<dbReference type="InterPro" id="IPR011079">
    <property type="entry name" value="Ala_racemase_C"/>
</dbReference>
<gene>
    <name evidence="9" type="primary">alr</name>
    <name evidence="9" type="ORF">ENV62_06135</name>
</gene>
<dbReference type="Gene3D" id="2.40.37.10">
    <property type="entry name" value="Lyase, Ornithine Decarboxylase, Chain A, domain 1"/>
    <property type="match status" value="1"/>
</dbReference>
<dbReference type="UniPathway" id="UPA00042">
    <property type="reaction ID" value="UER00497"/>
</dbReference>
<dbReference type="GO" id="GO:0030632">
    <property type="term" value="P:D-alanine biosynthetic process"/>
    <property type="evidence" value="ECO:0007669"/>
    <property type="project" value="UniProtKB-UniRule"/>
</dbReference>
<dbReference type="Gene3D" id="3.20.20.10">
    <property type="entry name" value="Alanine racemase"/>
    <property type="match status" value="1"/>
</dbReference>
<dbReference type="Pfam" id="PF01168">
    <property type="entry name" value="Ala_racemase_N"/>
    <property type="match status" value="1"/>
</dbReference>
<dbReference type="CDD" id="cd00430">
    <property type="entry name" value="PLPDE_III_AR"/>
    <property type="match status" value="1"/>
</dbReference>
<evidence type="ECO:0000259" key="8">
    <source>
        <dbReference type="SMART" id="SM01005"/>
    </source>
</evidence>
<evidence type="ECO:0000256" key="4">
    <source>
        <dbReference type="ARBA" id="ARBA00023235"/>
    </source>
</evidence>
<comment type="pathway">
    <text evidence="5">Amino-acid biosynthesis; D-alanine biosynthesis; D-alanine from L-alanine: step 1/1.</text>
</comment>
<dbReference type="EMBL" id="DTHB01000043">
    <property type="protein sequence ID" value="HGB14797.1"/>
    <property type="molecule type" value="Genomic_DNA"/>
</dbReference>
<comment type="caution">
    <text evidence="9">The sequence shown here is derived from an EMBL/GenBank/DDBJ whole genome shotgun (WGS) entry which is preliminary data.</text>
</comment>
<dbReference type="GO" id="GO:0005829">
    <property type="term" value="C:cytosol"/>
    <property type="evidence" value="ECO:0007669"/>
    <property type="project" value="TreeGrafter"/>
</dbReference>
<dbReference type="HAMAP" id="MF_01201">
    <property type="entry name" value="Ala_racemase"/>
    <property type="match status" value="1"/>
</dbReference>
<dbReference type="PANTHER" id="PTHR30511">
    <property type="entry name" value="ALANINE RACEMASE"/>
    <property type="match status" value="1"/>
</dbReference>
<feature type="domain" description="Alanine racemase C-terminal" evidence="8">
    <location>
        <begin position="244"/>
        <end position="372"/>
    </location>
</feature>
<comment type="catalytic activity">
    <reaction evidence="1 5">
        <text>L-alanine = D-alanine</text>
        <dbReference type="Rhea" id="RHEA:20249"/>
        <dbReference type="ChEBI" id="CHEBI:57416"/>
        <dbReference type="ChEBI" id="CHEBI:57972"/>
        <dbReference type="EC" id="5.1.1.1"/>
    </reaction>
</comment>
<protein>
    <recommendedName>
        <fullName evidence="5">Alanine racemase</fullName>
        <ecNumber evidence="5">5.1.1.1</ecNumber>
    </recommendedName>
</protein>
<keyword evidence="4 5" id="KW-0413">Isomerase</keyword>
<feature type="active site" description="Proton acceptor; specific for L-alanine" evidence="5">
    <location>
        <position position="265"/>
    </location>
</feature>
<dbReference type="InterPro" id="IPR009006">
    <property type="entry name" value="Ala_racemase/Decarboxylase_C"/>
</dbReference>
<evidence type="ECO:0000256" key="2">
    <source>
        <dbReference type="ARBA" id="ARBA00001933"/>
    </source>
</evidence>
<reference evidence="9" key="1">
    <citation type="journal article" date="2020" name="mSystems">
        <title>Genome- and Community-Level Interaction Insights into Carbon Utilization and Element Cycling Functions of Hydrothermarchaeota in Hydrothermal Sediment.</title>
        <authorList>
            <person name="Zhou Z."/>
            <person name="Liu Y."/>
            <person name="Xu W."/>
            <person name="Pan J."/>
            <person name="Luo Z.H."/>
            <person name="Li M."/>
        </authorList>
    </citation>
    <scope>NUCLEOTIDE SEQUENCE [LARGE SCALE GENOMIC DNA]</scope>
    <source>
        <strain evidence="9">SpSt-776</strain>
    </source>
</reference>
<feature type="modified residue" description="N6-(pyridoxal phosphate)lysine" evidence="5 6">
    <location>
        <position position="38"/>
    </location>
</feature>
<evidence type="ECO:0000256" key="6">
    <source>
        <dbReference type="PIRSR" id="PIRSR600821-50"/>
    </source>
</evidence>
<dbReference type="GO" id="GO:0008784">
    <property type="term" value="F:alanine racemase activity"/>
    <property type="evidence" value="ECO:0007669"/>
    <property type="project" value="UniProtKB-UniRule"/>
</dbReference>
<sequence>MMLTSLSDLSVDLSALRYNFDQLRRLCAPGVKIMPVVKADAYGHGLLACARTLVTAGADYLGVGSLEEGLALRREGISCPILILLGILPVQATAAVAQDLEVVLYRRDVALAMEAAARAQHKKAKLHVKVDTGMGRLGLMPEEVLPFLEGLRHHPEVEVLGLVSHLAMADQEDKAYTYKQINEFASLLRAARLRGWPLPLSHIANSAALTEVKEAQFALVRPGIMLYGSPAAADRPAPVELKPVMSLKSQVIQLKRLPKGAVVSYGGTYVTPDRCDLAVVPVGYCNGYSRLLSNRGAMLIKGRRAPIRGRVCMNLTMVEVTHIKGVQEGEPVTLLGEDGGERLTAEELARWAETISYEIYCALGAANPRRYVGVE</sequence>